<comment type="caution">
    <text evidence="2">The sequence shown here is derived from an EMBL/GenBank/DDBJ whole genome shotgun (WGS) entry which is preliminary data.</text>
</comment>
<dbReference type="SMR" id="A0A2J8LDE1"/>
<sequence length="65" mass="7364">QQGLVRQDAHSARPGSPLLHQPLLAAESSPEPVWPDPLTEPMFWEIMRLRKEMSLAKLGFFPQEA</sequence>
<gene>
    <name evidence="2" type="ORF">CK820_G0030924</name>
</gene>
<dbReference type="Proteomes" id="UP000236370">
    <property type="component" value="Unassembled WGS sequence"/>
</dbReference>
<evidence type="ECO:0000256" key="1">
    <source>
        <dbReference type="SAM" id="MobiDB-lite"/>
    </source>
</evidence>
<evidence type="ECO:0000313" key="2">
    <source>
        <dbReference type="EMBL" id="PNI45286.1"/>
    </source>
</evidence>
<feature type="non-terminal residue" evidence="2">
    <location>
        <position position="1"/>
    </location>
</feature>
<dbReference type="EMBL" id="NBAG03000297">
    <property type="protein sequence ID" value="PNI45286.1"/>
    <property type="molecule type" value="Genomic_DNA"/>
</dbReference>
<name>A0A2J8LDE1_PANTR</name>
<organism evidence="2 3">
    <name type="scientific">Pan troglodytes</name>
    <name type="common">Chimpanzee</name>
    <dbReference type="NCBI Taxonomy" id="9598"/>
    <lineage>
        <taxon>Eukaryota</taxon>
        <taxon>Metazoa</taxon>
        <taxon>Chordata</taxon>
        <taxon>Craniata</taxon>
        <taxon>Vertebrata</taxon>
        <taxon>Euteleostomi</taxon>
        <taxon>Mammalia</taxon>
        <taxon>Eutheria</taxon>
        <taxon>Euarchontoglires</taxon>
        <taxon>Primates</taxon>
        <taxon>Haplorrhini</taxon>
        <taxon>Catarrhini</taxon>
        <taxon>Hominidae</taxon>
        <taxon>Pan</taxon>
    </lineage>
</organism>
<dbReference type="AlphaFoldDB" id="A0A2J8LDE1"/>
<accession>A0A2J8LDE1</accession>
<protein>
    <submittedName>
        <fullName evidence="2">RAB3IL1 isoform 3</fullName>
    </submittedName>
</protein>
<reference evidence="2 3" key="1">
    <citation type="submission" date="2017-12" db="EMBL/GenBank/DDBJ databases">
        <title>High-resolution comparative analysis of great ape genomes.</title>
        <authorList>
            <person name="Pollen A."/>
            <person name="Hastie A."/>
            <person name="Hormozdiari F."/>
            <person name="Dougherty M."/>
            <person name="Liu R."/>
            <person name="Chaisson M."/>
            <person name="Hoppe E."/>
            <person name="Hill C."/>
            <person name="Pang A."/>
            <person name="Hillier L."/>
            <person name="Baker C."/>
            <person name="Armstrong J."/>
            <person name="Shendure J."/>
            <person name="Paten B."/>
            <person name="Wilson R."/>
            <person name="Chao H."/>
            <person name="Schneider V."/>
            <person name="Ventura M."/>
            <person name="Kronenberg Z."/>
            <person name="Murali S."/>
            <person name="Gordon D."/>
            <person name="Cantsilieris S."/>
            <person name="Munson K."/>
            <person name="Nelson B."/>
            <person name="Raja A."/>
            <person name="Underwood J."/>
            <person name="Diekhans M."/>
            <person name="Fiddes I."/>
            <person name="Haussler D."/>
            <person name="Eichler E."/>
        </authorList>
    </citation>
    <scope>NUCLEOTIDE SEQUENCE [LARGE SCALE GENOMIC DNA]</scope>
    <source>
        <strain evidence="2">Yerkes chimp pedigree #C0471</strain>
    </source>
</reference>
<evidence type="ECO:0000313" key="3">
    <source>
        <dbReference type="Proteomes" id="UP000236370"/>
    </source>
</evidence>
<feature type="region of interest" description="Disordered" evidence="1">
    <location>
        <begin position="1"/>
        <end position="32"/>
    </location>
</feature>
<proteinExistence type="predicted"/>